<dbReference type="PIRSF" id="PIRSF000337">
    <property type="entry name" value="NTA_MOA"/>
    <property type="match status" value="1"/>
</dbReference>
<dbReference type="InterPro" id="IPR051260">
    <property type="entry name" value="Diverse_substr_monoxygenases"/>
</dbReference>
<keyword evidence="4 7" id="KW-0503">Monooxygenase</keyword>
<reference evidence="7 8" key="1">
    <citation type="submission" date="2018-01" db="EMBL/GenBank/DDBJ databases">
        <title>Draft genome sequence of Jishengella endophytica.</title>
        <authorList>
            <person name="Sahin N."/>
            <person name="Ay H."/>
            <person name="Saygin H."/>
        </authorList>
    </citation>
    <scope>NUCLEOTIDE SEQUENCE [LARGE SCALE GENOMIC DNA]</scope>
    <source>
        <strain evidence="7 8">DSM 45430</strain>
    </source>
</reference>
<keyword evidence="3" id="KW-0560">Oxidoreductase</keyword>
<dbReference type="PANTHER" id="PTHR30011">
    <property type="entry name" value="ALKANESULFONATE MONOOXYGENASE-RELATED"/>
    <property type="match status" value="1"/>
</dbReference>
<evidence type="ECO:0000256" key="5">
    <source>
        <dbReference type="ARBA" id="ARBA00033748"/>
    </source>
</evidence>
<keyword evidence="1" id="KW-0285">Flavoprotein</keyword>
<evidence type="ECO:0000256" key="1">
    <source>
        <dbReference type="ARBA" id="ARBA00022630"/>
    </source>
</evidence>
<accession>A0A2W2DKA0</accession>
<evidence type="ECO:0000256" key="2">
    <source>
        <dbReference type="ARBA" id="ARBA00022643"/>
    </source>
</evidence>
<name>A0A2W2DKA0_9ACTN</name>
<evidence type="ECO:0000313" key="7">
    <source>
        <dbReference type="EMBL" id="PZG00178.1"/>
    </source>
</evidence>
<comment type="caution">
    <text evidence="7">The sequence shown here is derived from an EMBL/GenBank/DDBJ whole genome shotgun (WGS) entry which is preliminary data.</text>
</comment>
<dbReference type="PANTHER" id="PTHR30011:SF16">
    <property type="entry name" value="C2H2 FINGER DOMAIN TRANSCRIPTION FACTOR (EUROFUNG)-RELATED"/>
    <property type="match status" value="1"/>
</dbReference>
<keyword evidence="8" id="KW-1185">Reference proteome</keyword>
<evidence type="ECO:0000256" key="4">
    <source>
        <dbReference type="ARBA" id="ARBA00023033"/>
    </source>
</evidence>
<dbReference type="GO" id="GO:0016705">
    <property type="term" value="F:oxidoreductase activity, acting on paired donors, with incorporation or reduction of molecular oxygen"/>
    <property type="evidence" value="ECO:0007669"/>
    <property type="project" value="InterPro"/>
</dbReference>
<dbReference type="SUPFAM" id="SSF51679">
    <property type="entry name" value="Bacterial luciferase-like"/>
    <property type="match status" value="1"/>
</dbReference>
<dbReference type="GO" id="GO:0004497">
    <property type="term" value="F:monooxygenase activity"/>
    <property type="evidence" value="ECO:0007669"/>
    <property type="project" value="UniProtKB-KW"/>
</dbReference>
<proteinExistence type="inferred from homology"/>
<dbReference type="InterPro" id="IPR036661">
    <property type="entry name" value="Luciferase-like_sf"/>
</dbReference>
<comment type="similarity">
    <text evidence="5">Belongs to the NtaA/SnaA/DszA monooxygenase family.</text>
</comment>
<dbReference type="Proteomes" id="UP000248627">
    <property type="component" value="Unassembled WGS sequence"/>
</dbReference>
<dbReference type="InterPro" id="IPR011251">
    <property type="entry name" value="Luciferase-like_dom"/>
</dbReference>
<dbReference type="InterPro" id="IPR016215">
    <property type="entry name" value="NTA_MOA"/>
</dbReference>
<feature type="domain" description="Luciferase-like" evidence="6">
    <location>
        <begin position="41"/>
        <end position="306"/>
    </location>
</feature>
<dbReference type="Gene3D" id="3.20.20.30">
    <property type="entry name" value="Luciferase-like domain"/>
    <property type="match status" value="1"/>
</dbReference>
<keyword evidence="2" id="KW-0288">FMN</keyword>
<protein>
    <submittedName>
        <fullName evidence="7">FMNH2-dependent monooxygenase</fullName>
    </submittedName>
</protein>
<dbReference type="Pfam" id="PF00296">
    <property type="entry name" value="Bac_luciferase"/>
    <property type="match status" value="1"/>
</dbReference>
<dbReference type="AlphaFoldDB" id="A0A2W2DKA0"/>
<gene>
    <name evidence="7" type="ORF">C1I93_03250</name>
</gene>
<dbReference type="EMBL" id="POTX01000012">
    <property type="protein sequence ID" value="PZG00178.1"/>
    <property type="molecule type" value="Genomic_DNA"/>
</dbReference>
<evidence type="ECO:0000313" key="8">
    <source>
        <dbReference type="Proteomes" id="UP000248627"/>
    </source>
</evidence>
<sequence length="402" mass="43578">MSDPTLHLAVALDGLGWHPAAWRLSCAEPTAPLHAHWWSGLAAEAERGTLDLLTIEDSLALQSSRPDGPDGRTDQLRGRLDAVQIAARIAPSTRHIGLVPTTSVTHTEPFHLSTAVATLDHVSGGRAGWRPRVSGTSAEARHFGRRDIPGFDPHRLDEPATVRLVDELFAEATDAVEVVRWLWDSWQDDAVIRDVATGRFIDRDRLHYIDFTGRWFSVKGPSIVPRPPQGQPPVAVLAHAATAYAFAAGQADIVFVTPADAGQAAEIVTEVRAAEVAAGRTGPPLRILADLGVVLDETPTLARRRRDRLDDLDDTEHASDAAIFTGTPALLADLVADWHRAGVDGFRLRPAVLPDDLTTIVRALVPALRDRGLFRHRYPGGTLRDLLGLPEPVNRYAAPSPA</sequence>
<evidence type="ECO:0000259" key="6">
    <source>
        <dbReference type="Pfam" id="PF00296"/>
    </source>
</evidence>
<evidence type="ECO:0000256" key="3">
    <source>
        <dbReference type="ARBA" id="ARBA00023002"/>
    </source>
</evidence>
<organism evidence="7 8">
    <name type="scientific">Micromonospora endophytica</name>
    <dbReference type="NCBI Taxonomy" id="515350"/>
    <lineage>
        <taxon>Bacteria</taxon>
        <taxon>Bacillati</taxon>
        <taxon>Actinomycetota</taxon>
        <taxon>Actinomycetes</taxon>
        <taxon>Micromonosporales</taxon>
        <taxon>Micromonosporaceae</taxon>
        <taxon>Micromonospora</taxon>
    </lineage>
</organism>
<dbReference type="RefSeq" id="WP_111241702.1">
    <property type="nucleotide sequence ID" value="NZ_AP023358.1"/>
</dbReference>
<dbReference type="OrthoDB" id="4437611at2"/>